<dbReference type="KEGG" id="pbp:STSP1_02346"/>
<feature type="chain" id="PRO_5012032033" evidence="3">
    <location>
        <begin position="23"/>
        <end position="738"/>
    </location>
</feature>
<organism evidence="5 6">
    <name type="scientific">Sedimentisphaera salicampi</name>
    <dbReference type="NCBI Taxonomy" id="1941349"/>
    <lineage>
        <taxon>Bacteria</taxon>
        <taxon>Pseudomonadati</taxon>
        <taxon>Planctomycetota</taxon>
        <taxon>Phycisphaerae</taxon>
        <taxon>Sedimentisphaerales</taxon>
        <taxon>Sedimentisphaeraceae</taxon>
        <taxon>Sedimentisphaera</taxon>
    </lineage>
</organism>
<dbReference type="InterPro" id="IPR036179">
    <property type="entry name" value="Ig-like_dom_sf"/>
</dbReference>
<feature type="signal peptide" evidence="3">
    <location>
        <begin position="1"/>
        <end position="22"/>
    </location>
</feature>
<dbReference type="AlphaFoldDB" id="A0A1W6LQ69"/>
<evidence type="ECO:0000256" key="1">
    <source>
        <dbReference type="ARBA" id="ARBA00022729"/>
    </source>
</evidence>
<sequence length="738" mass="80858" precursor="true">MNRLNLILMILLALIVSTKSSAAVNHRYTFNENADDVVGGLTSTLVGDAYVSGGELLLDGTDDWLEMDAAGIAANTYSELTMEMWYTPTAGGNTGYTILSYLGGNNPDSTWMGINYFFMSSAREDDVSRAAICTNNTGDPWATETGVNGTEYDDGVEHHMIASVDDEQIYFYLDGEMVGTAELSEDNNLSDISNELAYLGKGGYLNDPEWYGSINEFRIYDKVLNPNEAAYTNLTGPESLAGIVIRSSVPEYGQDLVPLDQTLTWTPESSVTVDHYNVYFGDDPNIADPAISDVSSYDQLGSTAGKNLATAQYTPYNDITIENSTDYYWRIDTVAADSTVYQGAGRMYTTVPASPVLSDVSPQYQLAASDGSEDAVFSVTEMSDVEGVSYQWYKVGETEDVMLSDDTVYSGTSTDTLTITGVTPAEEGYYYCTAENYAGSDTSEEAPGRLVTRRLVHHYPLETINIDGETRTSPDVAGGADMSILSEANDSDDGLDFPVTDPNVVNANIGQYSVYFNNSDSEDPNNAYGQYATLPEGIANYEDITISAWVYRNGGDEWQRIFGFGNDTSTYMYMSPDAGGDPGVRFVINDGTSEAVMETSTWITSGQWHHVAVTLGGDTGRLYLDGEQVVMNESMAPNPNTFNPSNNLIGDSQWEADPYYNGLMDDFRIYSYALTPTEIAQLYTDIKTDEYICVSDENNPISYDVNGDCRVDLTDMIEVMSAWLDCGRISEDACSWSY</sequence>
<dbReference type="InterPro" id="IPR013320">
    <property type="entry name" value="ConA-like_dom_sf"/>
</dbReference>
<evidence type="ECO:0000313" key="5">
    <source>
        <dbReference type="EMBL" id="ARN57920.1"/>
    </source>
</evidence>
<dbReference type="CDD" id="cd00096">
    <property type="entry name" value="Ig"/>
    <property type="match status" value="1"/>
</dbReference>
<dbReference type="Pfam" id="PF13385">
    <property type="entry name" value="Laminin_G_3"/>
    <property type="match status" value="2"/>
</dbReference>
<dbReference type="Proteomes" id="UP000193334">
    <property type="component" value="Chromosome"/>
</dbReference>
<dbReference type="PROSITE" id="PS50835">
    <property type="entry name" value="IG_LIKE"/>
    <property type="match status" value="1"/>
</dbReference>
<protein>
    <submittedName>
        <fullName evidence="5">Laminin G domain protein</fullName>
    </submittedName>
</protein>
<dbReference type="RefSeq" id="WP_161491727.1">
    <property type="nucleotide sequence ID" value="NZ_CP021023.1"/>
</dbReference>
<keyword evidence="6" id="KW-1185">Reference proteome</keyword>
<gene>
    <name evidence="5" type="ORF">STSP1_02346</name>
</gene>
<proteinExistence type="predicted"/>
<dbReference type="InterPro" id="IPR013783">
    <property type="entry name" value="Ig-like_fold"/>
</dbReference>
<dbReference type="Pfam" id="PF07679">
    <property type="entry name" value="I-set"/>
    <property type="match status" value="1"/>
</dbReference>
<dbReference type="Gene3D" id="2.60.40.10">
    <property type="entry name" value="Immunoglobulins"/>
    <property type="match status" value="2"/>
</dbReference>
<keyword evidence="2" id="KW-1015">Disulfide bond</keyword>
<dbReference type="Gene3D" id="2.60.120.200">
    <property type="match status" value="2"/>
</dbReference>
<dbReference type="SUPFAM" id="SSF48726">
    <property type="entry name" value="Immunoglobulin"/>
    <property type="match status" value="1"/>
</dbReference>
<accession>A0A1W6LQ69</accession>
<keyword evidence="1 3" id="KW-0732">Signal</keyword>
<evidence type="ECO:0000259" key="4">
    <source>
        <dbReference type="PROSITE" id="PS50835"/>
    </source>
</evidence>
<reference evidence="6" key="1">
    <citation type="submission" date="2017-04" db="EMBL/GenBank/DDBJ databases">
        <title>Comparative genomics and description of representatives of a novel lineage of planctomycetes thriving in anoxic sediments.</title>
        <authorList>
            <person name="Spring S."/>
            <person name="Bunk B."/>
            <person name="Sproer C."/>
        </authorList>
    </citation>
    <scope>NUCLEOTIDE SEQUENCE [LARGE SCALE GENOMIC DNA]</scope>
    <source>
        <strain evidence="6">ST-PulAB-D4</strain>
    </source>
</reference>
<dbReference type="InterPro" id="IPR013098">
    <property type="entry name" value="Ig_I-set"/>
</dbReference>
<dbReference type="InterPro" id="IPR001791">
    <property type="entry name" value="Laminin_G"/>
</dbReference>
<evidence type="ECO:0000313" key="6">
    <source>
        <dbReference type="Proteomes" id="UP000193334"/>
    </source>
</evidence>
<dbReference type="InterPro" id="IPR006558">
    <property type="entry name" value="LamG-like"/>
</dbReference>
<name>A0A1W6LQ69_9BACT</name>
<evidence type="ECO:0000256" key="3">
    <source>
        <dbReference type="SAM" id="SignalP"/>
    </source>
</evidence>
<dbReference type="STRING" id="1941349.STSP1_02346"/>
<dbReference type="EMBL" id="CP021023">
    <property type="protein sequence ID" value="ARN57920.1"/>
    <property type="molecule type" value="Genomic_DNA"/>
</dbReference>
<dbReference type="CDD" id="cd00110">
    <property type="entry name" value="LamG"/>
    <property type="match status" value="1"/>
</dbReference>
<feature type="domain" description="Ig-like" evidence="4">
    <location>
        <begin position="355"/>
        <end position="452"/>
    </location>
</feature>
<dbReference type="InterPro" id="IPR007110">
    <property type="entry name" value="Ig-like_dom"/>
</dbReference>
<dbReference type="SMART" id="SM00560">
    <property type="entry name" value="LamGL"/>
    <property type="match status" value="2"/>
</dbReference>
<dbReference type="SUPFAM" id="SSF49899">
    <property type="entry name" value="Concanavalin A-like lectins/glucanases"/>
    <property type="match status" value="2"/>
</dbReference>
<evidence type="ECO:0000256" key="2">
    <source>
        <dbReference type="ARBA" id="ARBA00023157"/>
    </source>
</evidence>